<dbReference type="AlphaFoldDB" id="A0A660CLC0"/>
<feature type="region of interest" description="Disordered" evidence="1">
    <location>
        <begin position="396"/>
        <end position="602"/>
    </location>
</feature>
<dbReference type="Pfam" id="PF06580">
    <property type="entry name" value="His_kinase"/>
    <property type="match status" value="1"/>
</dbReference>
<keyword evidence="4" id="KW-0808">Transferase</keyword>
<sequence>MQIVPWGFAAILLVVLVIVLLKRRKPTSAIDDAVLEAVYVMSKAPLELREGLDQAAADKLTSRLLQLLKSIAVGITDGEGTLLSWDGEANDHYVDLVDTIGTCIRKHRREVVSHDKMPCNHRGTCRMRTAVLVPLIVEGETEAVLIVVGKTKGKRIVQMADAVARFVGTQLEAARLEDTKHQLHQAEIKALRAQISPHFVYNALNTISSLIRTDPEEARELLQDFADFTRYCFRTEGTFTTLSDELRNIDRYLTIESARYGGRLGVRLKIAPEVQSVVVPFLLIQPLVENAVKHGIANKPGGGTVTVTAQDYGTEAEISVEDDGVGMDPKLLDGMRDSRTSAHIGLTGINRRMSQVFGNRYSLIVETAPGAGMKVSMRVPKFVRGVRPDMLKFAAEGSGDSETAAATSESAGPDTTGQAPAGQTSAGQAGAGQPSLPPAASPADGAAGAAAAEAPPVPPHAPSHPPAHPGAPSSAPAAAQSGTPGPRSAPGMSPEQRPGTRKGYSTNPSRQPVAKQASEAKQAAHAAQAAAAGGATPVVAQPTRQHGPAAGPGDVNTAAPHPSAQPPGSGQSTGGQPTSRRQGRDDRQGRQGPRPTGTTRRS</sequence>
<keyword evidence="4" id="KW-0418">Kinase</keyword>
<dbReference type="Pfam" id="PF02518">
    <property type="entry name" value="HATPase_c"/>
    <property type="match status" value="1"/>
</dbReference>
<dbReference type="EMBL" id="VLJV01000001">
    <property type="protein sequence ID" value="TWH21845.1"/>
    <property type="molecule type" value="Genomic_DNA"/>
</dbReference>
<feature type="compositionally biased region" description="Low complexity" evidence="1">
    <location>
        <begin position="558"/>
        <end position="580"/>
    </location>
</feature>
<dbReference type="InterPro" id="IPR036890">
    <property type="entry name" value="HATPase_C_sf"/>
</dbReference>
<feature type="transmembrane region" description="Helical" evidence="2">
    <location>
        <begin position="6"/>
        <end position="21"/>
    </location>
</feature>
<dbReference type="Gene3D" id="3.30.565.10">
    <property type="entry name" value="Histidine kinase-like ATPase, C-terminal domain"/>
    <property type="match status" value="1"/>
</dbReference>
<gene>
    <name evidence="4" type="ORF">JD82_03715</name>
</gene>
<reference evidence="4 5" key="1">
    <citation type="submission" date="2019-07" db="EMBL/GenBank/DDBJ databases">
        <title>R&amp;d 2014.</title>
        <authorList>
            <person name="Klenk H.-P."/>
        </authorList>
    </citation>
    <scope>NUCLEOTIDE SEQUENCE [LARGE SCALE GENOMIC DNA]</scope>
    <source>
        <strain evidence="4 5">DSM 43194</strain>
    </source>
</reference>
<dbReference type="InterPro" id="IPR010559">
    <property type="entry name" value="Sig_transdc_His_kin_internal"/>
</dbReference>
<keyword evidence="2" id="KW-0812">Transmembrane</keyword>
<feature type="compositionally biased region" description="Low complexity" evidence="1">
    <location>
        <begin position="441"/>
        <end position="454"/>
    </location>
</feature>
<comment type="caution">
    <text evidence="4">The sequence shown here is derived from an EMBL/GenBank/DDBJ whole genome shotgun (WGS) entry which is preliminary data.</text>
</comment>
<accession>A0A660CLC0</accession>
<feature type="compositionally biased region" description="Low complexity" evidence="1">
    <location>
        <begin position="514"/>
        <end position="535"/>
    </location>
</feature>
<evidence type="ECO:0000313" key="5">
    <source>
        <dbReference type="Proteomes" id="UP000317303"/>
    </source>
</evidence>
<dbReference type="InterPro" id="IPR003594">
    <property type="entry name" value="HATPase_dom"/>
</dbReference>
<feature type="domain" description="Histidine kinase/HSP90-like ATPase" evidence="3">
    <location>
        <begin position="275"/>
        <end position="383"/>
    </location>
</feature>
<dbReference type="PANTHER" id="PTHR34220:SF7">
    <property type="entry name" value="SENSOR HISTIDINE KINASE YPDA"/>
    <property type="match status" value="1"/>
</dbReference>
<organism evidence="4 5">
    <name type="scientific">Prauserella rugosa</name>
    <dbReference type="NCBI Taxonomy" id="43354"/>
    <lineage>
        <taxon>Bacteria</taxon>
        <taxon>Bacillati</taxon>
        <taxon>Actinomycetota</taxon>
        <taxon>Actinomycetes</taxon>
        <taxon>Pseudonocardiales</taxon>
        <taxon>Pseudonocardiaceae</taxon>
        <taxon>Prauserella</taxon>
    </lineage>
</organism>
<keyword evidence="2" id="KW-1133">Transmembrane helix</keyword>
<keyword evidence="2" id="KW-0472">Membrane</keyword>
<protein>
    <submittedName>
        <fullName evidence="4">Histidine kinase/DNA gyrase B/HSP90-like ATPase</fullName>
    </submittedName>
</protein>
<dbReference type="SUPFAM" id="SSF55874">
    <property type="entry name" value="ATPase domain of HSP90 chaperone/DNA topoisomerase II/histidine kinase"/>
    <property type="match status" value="1"/>
</dbReference>
<feature type="compositionally biased region" description="Low complexity" evidence="1">
    <location>
        <begin position="397"/>
        <end position="434"/>
    </location>
</feature>
<evidence type="ECO:0000313" key="4">
    <source>
        <dbReference type="EMBL" id="TWH21845.1"/>
    </source>
</evidence>
<dbReference type="InterPro" id="IPR050640">
    <property type="entry name" value="Bact_2-comp_sensor_kinase"/>
</dbReference>
<proteinExistence type="predicted"/>
<feature type="compositionally biased region" description="Low complexity" evidence="1">
    <location>
        <begin position="470"/>
        <end position="486"/>
    </location>
</feature>
<feature type="compositionally biased region" description="Pro residues" evidence="1">
    <location>
        <begin position="455"/>
        <end position="469"/>
    </location>
</feature>
<dbReference type="GO" id="GO:0016020">
    <property type="term" value="C:membrane"/>
    <property type="evidence" value="ECO:0007669"/>
    <property type="project" value="InterPro"/>
</dbReference>
<dbReference type="PANTHER" id="PTHR34220">
    <property type="entry name" value="SENSOR HISTIDINE KINASE YPDA"/>
    <property type="match status" value="1"/>
</dbReference>
<dbReference type="SMART" id="SM00387">
    <property type="entry name" value="HATPase_c"/>
    <property type="match status" value="1"/>
</dbReference>
<dbReference type="Proteomes" id="UP000317303">
    <property type="component" value="Unassembled WGS sequence"/>
</dbReference>
<dbReference type="GO" id="GO:0000155">
    <property type="term" value="F:phosphorelay sensor kinase activity"/>
    <property type="evidence" value="ECO:0007669"/>
    <property type="project" value="InterPro"/>
</dbReference>
<evidence type="ECO:0000259" key="3">
    <source>
        <dbReference type="SMART" id="SM00387"/>
    </source>
</evidence>
<keyword evidence="5" id="KW-1185">Reference proteome</keyword>
<evidence type="ECO:0000256" key="1">
    <source>
        <dbReference type="SAM" id="MobiDB-lite"/>
    </source>
</evidence>
<evidence type="ECO:0000256" key="2">
    <source>
        <dbReference type="SAM" id="Phobius"/>
    </source>
</evidence>
<name>A0A660CLC0_9PSEU</name>
<feature type="compositionally biased region" description="Low complexity" evidence="1">
    <location>
        <begin position="590"/>
        <end position="602"/>
    </location>
</feature>